<proteinExistence type="predicted"/>
<evidence type="ECO:0000256" key="1">
    <source>
        <dbReference type="SAM" id="MobiDB-lite"/>
    </source>
</evidence>
<protein>
    <submittedName>
        <fullName evidence="3">Reverse transcriptase domain-containing protein</fullName>
    </submittedName>
</protein>
<accession>A0A1I7TU66</accession>
<feature type="compositionally biased region" description="Basic and acidic residues" evidence="1">
    <location>
        <begin position="10"/>
        <end position="26"/>
    </location>
</feature>
<sequence>MDIADEEWEQETKYRNRGEITMKSDNVEPPDLVDGLDLGNPTKKSIPVVKWTTNPIDFYEIGEDVDQFEVDAKEGERKKGLTTVAPSGTKPVLSKVIEKKTKSADKEWDPESKYRNQGTITMKSQKVSERELRHGPVEVNAPKKPIVAVTFRSEPIDFYEIGDDVDQFELDSKEDESNDDDTTIILDVGNDWIDDGMPHPDIL</sequence>
<name>A0A1I7TU66_9PELO</name>
<dbReference type="AlphaFoldDB" id="A0A1I7TU66"/>
<reference evidence="3" key="1">
    <citation type="submission" date="2016-11" db="UniProtKB">
        <authorList>
            <consortium name="WormBaseParasite"/>
        </authorList>
    </citation>
    <scope>IDENTIFICATION</scope>
</reference>
<dbReference type="WBParaSite" id="Csp11.Scaffold629.g11817.t2">
    <property type="protein sequence ID" value="Csp11.Scaffold629.g11817.t2"/>
    <property type="gene ID" value="Csp11.Scaffold629.g11817"/>
</dbReference>
<feature type="region of interest" description="Disordered" evidence="1">
    <location>
        <begin position="1"/>
        <end position="45"/>
    </location>
</feature>
<organism evidence="2 3">
    <name type="scientific">Caenorhabditis tropicalis</name>
    <dbReference type="NCBI Taxonomy" id="1561998"/>
    <lineage>
        <taxon>Eukaryota</taxon>
        <taxon>Metazoa</taxon>
        <taxon>Ecdysozoa</taxon>
        <taxon>Nematoda</taxon>
        <taxon>Chromadorea</taxon>
        <taxon>Rhabditida</taxon>
        <taxon>Rhabditina</taxon>
        <taxon>Rhabditomorpha</taxon>
        <taxon>Rhabditoidea</taxon>
        <taxon>Rhabditidae</taxon>
        <taxon>Peloderinae</taxon>
        <taxon>Caenorhabditis</taxon>
    </lineage>
</organism>
<dbReference type="Proteomes" id="UP000095282">
    <property type="component" value="Unplaced"/>
</dbReference>
<evidence type="ECO:0000313" key="3">
    <source>
        <dbReference type="WBParaSite" id="Csp11.Scaffold629.g11817.t2"/>
    </source>
</evidence>
<keyword evidence="2" id="KW-1185">Reference proteome</keyword>
<evidence type="ECO:0000313" key="2">
    <source>
        <dbReference type="Proteomes" id="UP000095282"/>
    </source>
</evidence>